<name>A0A233SPG8_STRDA</name>
<dbReference type="Proteomes" id="UP000215483">
    <property type="component" value="Unassembled WGS sequence"/>
</dbReference>
<proteinExistence type="predicted"/>
<evidence type="ECO:0000313" key="1">
    <source>
        <dbReference type="EMBL" id="OXY97534.1"/>
    </source>
</evidence>
<organism evidence="1 2">
    <name type="scientific">Streptomyces diastatochromogenes</name>
    <dbReference type="NCBI Taxonomy" id="42236"/>
    <lineage>
        <taxon>Bacteria</taxon>
        <taxon>Bacillati</taxon>
        <taxon>Actinomycetota</taxon>
        <taxon>Actinomycetes</taxon>
        <taxon>Kitasatosporales</taxon>
        <taxon>Streptomycetaceae</taxon>
        <taxon>Streptomyces</taxon>
    </lineage>
</organism>
<comment type="caution">
    <text evidence="1">The sequence shown here is derived from an EMBL/GenBank/DDBJ whole genome shotgun (WGS) entry which is preliminary data.</text>
</comment>
<dbReference type="AlphaFoldDB" id="A0A233SPG8"/>
<dbReference type="EMBL" id="MCGQ01000008">
    <property type="protein sequence ID" value="OXY97534.1"/>
    <property type="molecule type" value="Genomic_DNA"/>
</dbReference>
<sequence>MPETAVVFERALDHALNSQQVLDALVRAKGVADREQLRTRAVRARAAITAAAAVEYQEYLRARSAVEGANREPVARVVPGWSAARAALRWVAAKRDRAGAGDVPADDVPDVTRAREAWELALLERGVVPFLLGRLEELLMGQRGGRAAR</sequence>
<reference evidence="1 2" key="1">
    <citation type="submission" date="2016-07" db="EMBL/GenBank/DDBJ databases">
        <title>Draft genome of Streptomyces diastatochromogenes.</title>
        <authorList>
            <person name="Podduturi R."/>
            <person name="Lukassen M.B."/>
            <person name="Clausen N."/>
            <person name="Nielsen J.L."/>
            <person name="Jorgensen N.O."/>
        </authorList>
    </citation>
    <scope>NUCLEOTIDE SEQUENCE [LARGE SCALE GENOMIC DNA]</scope>
    <source>
        <strain evidence="1 2">DSM 40608</strain>
    </source>
</reference>
<protein>
    <submittedName>
        <fullName evidence="1">Uncharacterized protein</fullName>
    </submittedName>
</protein>
<keyword evidence="2" id="KW-1185">Reference proteome</keyword>
<gene>
    <name evidence="1" type="ORF">BEK98_08215</name>
</gene>
<evidence type="ECO:0000313" key="2">
    <source>
        <dbReference type="Proteomes" id="UP000215483"/>
    </source>
</evidence>
<accession>A0A233SPG8</accession>